<keyword evidence="2" id="KW-0808">Transferase</keyword>
<evidence type="ECO:0000259" key="1">
    <source>
        <dbReference type="Pfam" id="PF13302"/>
    </source>
</evidence>
<dbReference type="Proteomes" id="UP001596306">
    <property type="component" value="Unassembled WGS sequence"/>
</dbReference>
<dbReference type="SUPFAM" id="SSF55729">
    <property type="entry name" value="Acyl-CoA N-acyltransferases (Nat)"/>
    <property type="match status" value="1"/>
</dbReference>
<name>A0ABW1VB13_9MICO</name>
<organism evidence="2 3">
    <name type="scientific">Luethyella okanaganae</name>
    <dbReference type="NCBI Taxonomy" id="69372"/>
    <lineage>
        <taxon>Bacteria</taxon>
        <taxon>Bacillati</taxon>
        <taxon>Actinomycetota</taxon>
        <taxon>Actinomycetes</taxon>
        <taxon>Micrococcales</taxon>
        <taxon>Microbacteriaceae</taxon>
        <taxon>Luethyella</taxon>
    </lineage>
</organism>
<dbReference type="Pfam" id="PF13302">
    <property type="entry name" value="Acetyltransf_3"/>
    <property type="match status" value="1"/>
</dbReference>
<sequence length="173" mass="19513">MEPVVLRSDRLVLDQPVVADIDRVAEYCRDPLFERFMTTPWPYTRDHAEGFLSEYVPNGWSTGREATWALRATDEGPLLGVIGIRLQRTDIGYWLGTPHRGSSPTTGVSAGGQTRRPASLCITQAASSAQDIFPRRFRGAQARARPRSHRVAEYPRRHGVDLESDRRNVLRGR</sequence>
<proteinExistence type="predicted"/>
<gene>
    <name evidence="2" type="ORF">ACFQB0_01255</name>
</gene>
<keyword evidence="2" id="KW-0012">Acyltransferase</keyword>
<protein>
    <submittedName>
        <fullName evidence="2">GNAT family N-acetyltransferase</fullName>
        <ecNumber evidence="2">2.3.-.-</ecNumber>
    </submittedName>
</protein>
<dbReference type="InterPro" id="IPR000182">
    <property type="entry name" value="GNAT_dom"/>
</dbReference>
<keyword evidence="3" id="KW-1185">Reference proteome</keyword>
<accession>A0ABW1VB13</accession>
<feature type="domain" description="N-acetyltransferase" evidence="1">
    <location>
        <begin position="10"/>
        <end position="102"/>
    </location>
</feature>
<evidence type="ECO:0000313" key="2">
    <source>
        <dbReference type="EMBL" id="MFC6354740.1"/>
    </source>
</evidence>
<evidence type="ECO:0000313" key="3">
    <source>
        <dbReference type="Proteomes" id="UP001596306"/>
    </source>
</evidence>
<reference evidence="3" key="1">
    <citation type="journal article" date="2019" name="Int. J. Syst. Evol. Microbiol.">
        <title>The Global Catalogue of Microorganisms (GCM) 10K type strain sequencing project: providing services to taxonomists for standard genome sequencing and annotation.</title>
        <authorList>
            <consortium name="The Broad Institute Genomics Platform"/>
            <consortium name="The Broad Institute Genome Sequencing Center for Infectious Disease"/>
            <person name="Wu L."/>
            <person name="Ma J."/>
        </authorList>
    </citation>
    <scope>NUCLEOTIDE SEQUENCE [LARGE SCALE GENOMIC DNA]</scope>
    <source>
        <strain evidence="3">CCUG 43304</strain>
    </source>
</reference>
<dbReference type="InterPro" id="IPR016181">
    <property type="entry name" value="Acyl_CoA_acyltransferase"/>
</dbReference>
<dbReference type="GO" id="GO:0016746">
    <property type="term" value="F:acyltransferase activity"/>
    <property type="evidence" value="ECO:0007669"/>
    <property type="project" value="UniProtKB-KW"/>
</dbReference>
<dbReference type="EMBL" id="JBHSTP010000001">
    <property type="protein sequence ID" value="MFC6354740.1"/>
    <property type="molecule type" value="Genomic_DNA"/>
</dbReference>
<comment type="caution">
    <text evidence="2">The sequence shown here is derived from an EMBL/GenBank/DDBJ whole genome shotgun (WGS) entry which is preliminary data.</text>
</comment>
<dbReference type="RefSeq" id="WP_386726564.1">
    <property type="nucleotide sequence ID" value="NZ_JBHSTP010000001.1"/>
</dbReference>
<dbReference type="Gene3D" id="3.40.630.30">
    <property type="match status" value="1"/>
</dbReference>
<dbReference type="EC" id="2.3.-.-" evidence="2"/>